<evidence type="ECO:0000256" key="9">
    <source>
        <dbReference type="PIRSR" id="PIRSR006113-1"/>
    </source>
</evidence>
<organism evidence="11 12">
    <name type="scientific">Flavobacterium macacae</name>
    <dbReference type="NCBI Taxonomy" id="2488993"/>
    <lineage>
        <taxon>Bacteria</taxon>
        <taxon>Pseudomonadati</taxon>
        <taxon>Bacteroidota</taxon>
        <taxon>Flavobacteriia</taxon>
        <taxon>Flavobacteriales</taxon>
        <taxon>Flavobacteriaceae</taxon>
        <taxon>Flavobacterium</taxon>
    </lineage>
</organism>
<evidence type="ECO:0000256" key="10">
    <source>
        <dbReference type="PIRSR" id="PIRSR006113-2"/>
    </source>
</evidence>
<dbReference type="PIRSF" id="PIRSF006113">
    <property type="entry name" value="PTP_synth"/>
    <property type="match status" value="1"/>
</dbReference>
<evidence type="ECO:0000256" key="1">
    <source>
        <dbReference type="ARBA" id="ARBA00005061"/>
    </source>
</evidence>
<dbReference type="GO" id="GO:0046872">
    <property type="term" value="F:metal ion binding"/>
    <property type="evidence" value="ECO:0007669"/>
    <property type="project" value="UniProtKB-KW"/>
</dbReference>
<feature type="active site" description="Charge relay system" evidence="9">
    <location>
        <position position="125"/>
    </location>
</feature>
<dbReference type="PANTHER" id="PTHR12589:SF7">
    <property type="entry name" value="6-PYRUVOYL TETRAHYDROBIOPTERIN SYNTHASE"/>
    <property type="match status" value="1"/>
</dbReference>
<dbReference type="GO" id="GO:0070497">
    <property type="term" value="F:6-carboxytetrahydropterin synthase activity"/>
    <property type="evidence" value="ECO:0007669"/>
    <property type="project" value="UniProtKB-EC"/>
</dbReference>
<dbReference type="SUPFAM" id="SSF55620">
    <property type="entry name" value="Tetrahydrobiopterin biosynthesis enzymes-like"/>
    <property type="match status" value="1"/>
</dbReference>
<evidence type="ECO:0000313" key="12">
    <source>
        <dbReference type="Proteomes" id="UP000271937"/>
    </source>
</evidence>
<evidence type="ECO:0000256" key="5">
    <source>
        <dbReference type="ARBA" id="ARBA00022833"/>
    </source>
</evidence>
<dbReference type="EMBL" id="RQVR01000005">
    <property type="protein sequence ID" value="RRJ92596.1"/>
    <property type="molecule type" value="Genomic_DNA"/>
</dbReference>
<feature type="active site" description="Proton acceptor" evidence="9">
    <location>
        <position position="34"/>
    </location>
</feature>
<feature type="active site" description="Charge relay system" evidence="9">
    <location>
        <position position="81"/>
    </location>
</feature>
<dbReference type="Gene3D" id="3.30.479.10">
    <property type="entry name" value="6-pyruvoyl tetrahydropterin synthase/QueD"/>
    <property type="match status" value="1"/>
</dbReference>
<evidence type="ECO:0000256" key="4">
    <source>
        <dbReference type="ARBA" id="ARBA00022723"/>
    </source>
</evidence>
<dbReference type="PANTHER" id="PTHR12589">
    <property type="entry name" value="PYRUVOYL TETRAHYDROBIOPTERIN SYNTHASE"/>
    <property type="match status" value="1"/>
</dbReference>
<comment type="catalytic activity">
    <reaction evidence="7 8">
        <text>7,8-dihydroneopterin 3'-triphosphate + H2O = 6-carboxy-5,6,7,8-tetrahydropterin + triphosphate + acetaldehyde + 2 H(+)</text>
        <dbReference type="Rhea" id="RHEA:27966"/>
        <dbReference type="ChEBI" id="CHEBI:15343"/>
        <dbReference type="ChEBI" id="CHEBI:15377"/>
        <dbReference type="ChEBI" id="CHEBI:15378"/>
        <dbReference type="ChEBI" id="CHEBI:18036"/>
        <dbReference type="ChEBI" id="CHEBI:58462"/>
        <dbReference type="ChEBI" id="CHEBI:61032"/>
        <dbReference type="EC" id="4.1.2.50"/>
    </reaction>
</comment>
<comment type="caution">
    <text evidence="11">The sequence shown here is derived from an EMBL/GenBank/DDBJ whole genome shotgun (WGS) entry which is preliminary data.</text>
</comment>
<dbReference type="FunFam" id="3.30.479.10:FF:000003">
    <property type="entry name" value="6-pyruvoyl tetrahydrobiopterin synthase"/>
    <property type="match status" value="1"/>
</dbReference>
<dbReference type="UniPathway" id="UPA00391"/>
<dbReference type="RefSeq" id="WP_125012237.1">
    <property type="nucleotide sequence ID" value="NZ_RQVR01000005.1"/>
</dbReference>
<evidence type="ECO:0000313" key="11">
    <source>
        <dbReference type="EMBL" id="RRJ92596.1"/>
    </source>
</evidence>
<evidence type="ECO:0000256" key="6">
    <source>
        <dbReference type="ARBA" id="ARBA00023239"/>
    </source>
</evidence>
<protein>
    <recommendedName>
        <fullName evidence="3 8">6-carboxy-5,6,7,8-tetrahydropterin synthase</fullName>
        <ecNumber evidence="8">4.-.-.-</ecNumber>
    </recommendedName>
</protein>
<dbReference type="EC" id="4.-.-.-" evidence="8"/>
<keyword evidence="8" id="KW-0671">Queuosine biosynthesis</keyword>
<dbReference type="Pfam" id="PF01242">
    <property type="entry name" value="PTPS"/>
    <property type="match status" value="1"/>
</dbReference>
<comment type="pathway">
    <text evidence="1 8">Purine metabolism; 7-cyano-7-deazaguanine biosynthesis.</text>
</comment>
<dbReference type="Proteomes" id="UP000271937">
    <property type="component" value="Unassembled WGS sequence"/>
</dbReference>
<gene>
    <name evidence="11" type="ORF">EG849_06335</name>
</gene>
<evidence type="ECO:0000256" key="7">
    <source>
        <dbReference type="ARBA" id="ARBA00048807"/>
    </source>
</evidence>
<keyword evidence="5 8" id="KW-0862">Zinc</keyword>
<dbReference type="GO" id="GO:0008616">
    <property type="term" value="P:tRNA queuosine(34) biosynthetic process"/>
    <property type="evidence" value="ECO:0007669"/>
    <property type="project" value="UniProtKB-KW"/>
</dbReference>
<comment type="similarity">
    <text evidence="2 8">Belongs to the PTPS family. QueD subfamily.</text>
</comment>
<proteinExistence type="inferred from homology"/>
<dbReference type="InterPro" id="IPR038418">
    <property type="entry name" value="6-PTP_synth/QueD_sf"/>
</dbReference>
<name>A0A3P3WEU9_9FLAO</name>
<keyword evidence="12" id="KW-1185">Reference proteome</keyword>
<feature type="binding site" evidence="10">
    <location>
        <position position="15"/>
    </location>
    <ligand>
        <name>Zn(2+)</name>
        <dbReference type="ChEBI" id="CHEBI:29105"/>
    </ligand>
</feature>
<keyword evidence="6 8" id="KW-0456">Lyase</keyword>
<comment type="cofactor">
    <cofactor evidence="8 10">
        <name>Zn(2+)</name>
        <dbReference type="ChEBI" id="CHEBI:29105"/>
    </cofactor>
    <text evidence="8 10">Binds 1 zinc ion per subunit.</text>
</comment>
<dbReference type="AlphaFoldDB" id="A0A3P3WEU9"/>
<evidence type="ECO:0000256" key="2">
    <source>
        <dbReference type="ARBA" id="ARBA00008900"/>
    </source>
</evidence>
<reference evidence="11 12" key="1">
    <citation type="submission" date="2018-11" db="EMBL/GenBank/DDBJ databases">
        <title>Flavobacterium sp. nov., YIM 102600 draft genome.</title>
        <authorList>
            <person name="Li G."/>
            <person name="Jiang Y."/>
        </authorList>
    </citation>
    <scope>NUCLEOTIDE SEQUENCE [LARGE SCALE GENOMIC DNA]</scope>
    <source>
        <strain evidence="11 12">YIM 102600</strain>
    </source>
</reference>
<keyword evidence="4 8" id="KW-0479">Metal-binding</keyword>
<evidence type="ECO:0000256" key="8">
    <source>
        <dbReference type="PIRNR" id="PIRNR006113"/>
    </source>
</evidence>
<accession>A0A3P3WEU9</accession>
<evidence type="ECO:0000256" key="3">
    <source>
        <dbReference type="ARBA" id="ARBA00018141"/>
    </source>
</evidence>
<sequence>MKVTVSRKAHFNAAHRLHRKDWTDEKNNAVFGKCNNANFHGHNYELTVSVSGAIDPETGYVIDIKDLADLILEEVEKPFDHKNLNLDVPEFFDLNPTAENIAVVIWNKIRKKIDMALDLEVILYETPRNFVSYRGA</sequence>
<dbReference type="InterPro" id="IPR007115">
    <property type="entry name" value="6-PTP_synth/QueD"/>
</dbReference>
<feature type="binding site" evidence="10">
    <location>
        <position position="42"/>
    </location>
    <ligand>
        <name>Zn(2+)</name>
        <dbReference type="ChEBI" id="CHEBI:29105"/>
    </ligand>
</feature>
<feature type="binding site" evidence="10">
    <location>
        <position position="40"/>
    </location>
    <ligand>
        <name>Zn(2+)</name>
        <dbReference type="ChEBI" id="CHEBI:29105"/>
    </ligand>
</feature>
<dbReference type="OrthoDB" id="9804698at2"/>